<comment type="caution">
    <text evidence="3">The sequence shown here is derived from an EMBL/GenBank/DDBJ whole genome shotgun (WGS) entry which is preliminary data.</text>
</comment>
<dbReference type="Pfam" id="PF11382">
    <property type="entry name" value="MctB"/>
    <property type="match status" value="1"/>
</dbReference>
<keyword evidence="1" id="KW-0175">Coiled coil</keyword>
<proteinExistence type="predicted"/>
<evidence type="ECO:0000313" key="3">
    <source>
        <dbReference type="EMBL" id="GAA4725623.1"/>
    </source>
</evidence>
<gene>
    <name evidence="3" type="ORF">GCM10023216_14920</name>
</gene>
<protein>
    <submittedName>
        <fullName evidence="3">Copper transporter</fullName>
    </submittedName>
</protein>
<feature type="coiled-coil region" evidence="1">
    <location>
        <begin position="34"/>
        <end position="61"/>
    </location>
</feature>
<evidence type="ECO:0000256" key="1">
    <source>
        <dbReference type="SAM" id="Coils"/>
    </source>
</evidence>
<dbReference type="EMBL" id="BAABID010000008">
    <property type="protein sequence ID" value="GAA4725623.1"/>
    <property type="molecule type" value="Genomic_DNA"/>
</dbReference>
<accession>A0ABP8YCF1</accession>
<feature type="region of interest" description="Disordered" evidence="2">
    <location>
        <begin position="304"/>
        <end position="354"/>
    </location>
</feature>
<organism evidence="3 4">
    <name type="scientific">Isoptericola chiayiensis</name>
    <dbReference type="NCBI Taxonomy" id="579446"/>
    <lineage>
        <taxon>Bacteria</taxon>
        <taxon>Bacillati</taxon>
        <taxon>Actinomycetota</taxon>
        <taxon>Actinomycetes</taxon>
        <taxon>Micrococcales</taxon>
        <taxon>Promicromonosporaceae</taxon>
        <taxon>Isoptericola</taxon>
    </lineage>
</organism>
<dbReference type="Proteomes" id="UP001500956">
    <property type="component" value="Unassembled WGS sequence"/>
</dbReference>
<evidence type="ECO:0000313" key="4">
    <source>
        <dbReference type="Proteomes" id="UP001500956"/>
    </source>
</evidence>
<feature type="compositionally biased region" description="Acidic residues" evidence="2">
    <location>
        <begin position="323"/>
        <end position="336"/>
    </location>
</feature>
<sequence>MIDFRYHLVSLISVFLALAVGIILGAGPLQNAIGDQLTDQVEALRDERTALRDSLAETEAELSDQNAFALAAGAELVDGSLDGVAVAVVDADAVPDTLEIEVVNQLEAAGARVVAQTSLTPAWSSLEDEVLRGTVADGQRSQLGDLVPQDATTSEVLGTVLGLSLTEADAQGSGARAERAVELYQLLASVGLLESRFAPSAPADAVLLLAPGGEDAAATASPDDEAPAEDVDMVSTVSALEEIAGTTVVAGPTLLEGDLVADVRGDEQVAESVSTVSGIEQEILRMDVPLALAAQHAGQVGHYGFEEGATPVPPAVDLSAGDDTSDGADDSGDDSGTDGSGAQDATGDETEESS</sequence>
<dbReference type="InterPro" id="IPR021522">
    <property type="entry name" value="MctB"/>
</dbReference>
<keyword evidence="4" id="KW-1185">Reference proteome</keyword>
<reference evidence="4" key="1">
    <citation type="journal article" date="2019" name="Int. J. Syst. Evol. Microbiol.">
        <title>The Global Catalogue of Microorganisms (GCM) 10K type strain sequencing project: providing services to taxonomists for standard genome sequencing and annotation.</title>
        <authorList>
            <consortium name="The Broad Institute Genomics Platform"/>
            <consortium name="The Broad Institute Genome Sequencing Center for Infectious Disease"/>
            <person name="Wu L."/>
            <person name="Ma J."/>
        </authorList>
    </citation>
    <scope>NUCLEOTIDE SEQUENCE [LARGE SCALE GENOMIC DNA]</scope>
    <source>
        <strain evidence="4">JCM 18063</strain>
    </source>
</reference>
<evidence type="ECO:0000256" key="2">
    <source>
        <dbReference type="SAM" id="MobiDB-lite"/>
    </source>
</evidence>
<dbReference type="RefSeq" id="WP_172149192.1">
    <property type="nucleotide sequence ID" value="NZ_BAABID010000008.1"/>
</dbReference>
<name>A0ABP8YCF1_9MICO</name>